<dbReference type="PANTHER" id="PTHR42813:SF2">
    <property type="entry name" value="DEHYDROGENASE, ZINC-CONTAINING, PUTATIVE (AFU_ORTHOLOGUE AFUA_2G02810)-RELATED"/>
    <property type="match status" value="1"/>
</dbReference>
<dbReference type="OrthoDB" id="241504at2"/>
<evidence type="ECO:0000313" key="8">
    <source>
        <dbReference type="EMBL" id="ASU81371.1"/>
    </source>
</evidence>
<dbReference type="GO" id="GO:0008270">
    <property type="term" value="F:zinc ion binding"/>
    <property type="evidence" value="ECO:0007669"/>
    <property type="project" value="InterPro"/>
</dbReference>
<dbReference type="SUPFAM" id="SSF51735">
    <property type="entry name" value="NAD(P)-binding Rossmann-fold domains"/>
    <property type="match status" value="1"/>
</dbReference>
<evidence type="ECO:0000259" key="6">
    <source>
        <dbReference type="Pfam" id="PF00107"/>
    </source>
</evidence>
<keyword evidence="4" id="KW-0560">Oxidoreductase</keyword>
<dbReference type="HOGENOM" id="CLU_026673_11_3_11"/>
<dbReference type="Gene3D" id="3.40.50.720">
    <property type="entry name" value="NAD(P)-binding Rossmann-like Domain"/>
    <property type="match status" value="1"/>
</dbReference>
<reference evidence="9 10" key="1">
    <citation type="journal article" date="2014" name="PLoS ONE">
        <title>Identification and Characterization of a New Erythromycin Biosynthetic Gene Cluster in Actinopolyspora erythraea YIM90600, a Novel Erythronolide-Producing Halophilic Actinomycete Isolated from Salt Field.</title>
        <authorList>
            <person name="Chen D."/>
            <person name="Feng J."/>
            <person name="Huang L."/>
            <person name="Zhang Q."/>
            <person name="Wu J."/>
            <person name="Zhu X."/>
            <person name="Duan Y."/>
            <person name="Xu Z."/>
        </authorList>
    </citation>
    <scope>NUCLEOTIDE SEQUENCE [LARGE SCALE GENOMIC DNA]</scope>
    <source>
        <strain evidence="9 10">YIM90600</strain>
    </source>
</reference>
<dbReference type="GO" id="GO:0016491">
    <property type="term" value="F:oxidoreductase activity"/>
    <property type="evidence" value="ECO:0007669"/>
    <property type="project" value="UniProtKB-KW"/>
</dbReference>
<dbReference type="Proteomes" id="UP000215043">
    <property type="component" value="Chromosome"/>
</dbReference>
<feature type="domain" description="Alcohol dehydrogenase-like C-terminal" evidence="6">
    <location>
        <begin position="178"/>
        <end position="303"/>
    </location>
</feature>
<dbReference type="Pfam" id="PF00107">
    <property type="entry name" value="ADH_zinc_N"/>
    <property type="match status" value="1"/>
</dbReference>
<name>A0A099D9V3_9ACTN</name>
<dbReference type="Pfam" id="PF08240">
    <property type="entry name" value="ADH_N"/>
    <property type="match status" value="1"/>
</dbReference>
<keyword evidence="2 5" id="KW-0479">Metal-binding</keyword>
<dbReference type="KEGG" id="aey:CDG81_22810"/>
<evidence type="ECO:0000313" key="11">
    <source>
        <dbReference type="Proteomes" id="UP000215043"/>
    </source>
</evidence>
<dbReference type="PROSITE" id="PS00059">
    <property type="entry name" value="ADH_ZINC"/>
    <property type="match status" value="1"/>
</dbReference>
<evidence type="ECO:0000259" key="7">
    <source>
        <dbReference type="Pfam" id="PF08240"/>
    </source>
</evidence>
<dbReference type="InterPro" id="IPR011032">
    <property type="entry name" value="GroES-like_sf"/>
</dbReference>
<evidence type="ECO:0000256" key="1">
    <source>
        <dbReference type="ARBA" id="ARBA00001947"/>
    </source>
</evidence>
<evidence type="ECO:0000256" key="4">
    <source>
        <dbReference type="ARBA" id="ARBA00023002"/>
    </source>
</evidence>
<evidence type="ECO:0000256" key="5">
    <source>
        <dbReference type="RuleBase" id="RU361277"/>
    </source>
</evidence>
<comment type="similarity">
    <text evidence="5">Belongs to the zinc-containing alcohol dehydrogenase family.</text>
</comment>
<dbReference type="InterPro" id="IPR013149">
    <property type="entry name" value="ADH-like_C"/>
</dbReference>
<reference evidence="8 11" key="2">
    <citation type="submission" date="2017-08" db="EMBL/GenBank/DDBJ databases">
        <title>The complete genome sequence of moderately halophilic actinomycete Actinopolyspora erythraea YIM 90600, the producer of novel erythromycin, novel actinopolysporins A-C and tubercidin.</title>
        <authorList>
            <person name="Yin M."/>
            <person name="Tang S."/>
        </authorList>
    </citation>
    <scope>NUCLEOTIDE SEQUENCE [LARGE SCALE GENOMIC DNA]</scope>
    <source>
        <strain evidence="8 11">YIM 90600</strain>
    </source>
</reference>
<dbReference type="eggNOG" id="COG1063">
    <property type="taxonomic scope" value="Bacteria"/>
</dbReference>
<dbReference type="CDD" id="cd08287">
    <property type="entry name" value="FDH_like_ADH3"/>
    <property type="match status" value="1"/>
</dbReference>
<dbReference type="EMBL" id="CP022752">
    <property type="protein sequence ID" value="ASU81371.1"/>
    <property type="molecule type" value="Genomic_DNA"/>
</dbReference>
<gene>
    <name evidence="8" type="ORF">CDG81_22810</name>
    <name evidence="9" type="ORF">IL38_02010</name>
</gene>
<evidence type="ECO:0000313" key="10">
    <source>
        <dbReference type="Proteomes" id="UP000029737"/>
    </source>
</evidence>
<accession>A0A099D9V3</accession>
<dbReference type="SUPFAM" id="SSF50129">
    <property type="entry name" value="GroES-like"/>
    <property type="match status" value="1"/>
</dbReference>
<dbReference type="RefSeq" id="WP_043571151.1">
    <property type="nucleotide sequence ID" value="NZ_CP022752.1"/>
</dbReference>
<dbReference type="EMBL" id="JPMV01000009">
    <property type="protein sequence ID" value="KGI82691.1"/>
    <property type="molecule type" value="Genomic_DNA"/>
</dbReference>
<protein>
    <submittedName>
        <fullName evidence="8">IMP dehydrogenase</fullName>
    </submittedName>
</protein>
<dbReference type="InterPro" id="IPR002328">
    <property type="entry name" value="ADH_Zn_CS"/>
</dbReference>
<dbReference type="Gene3D" id="3.90.180.10">
    <property type="entry name" value="Medium-chain alcohol dehydrogenases, catalytic domain"/>
    <property type="match status" value="1"/>
</dbReference>
<evidence type="ECO:0000256" key="2">
    <source>
        <dbReference type="ARBA" id="ARBA00022723"/>
    </source>
</evidence>
<dbReference type="InterPro" id="IPR036291">
    <property type="entry name" value="NAD(P)-bd_dom_sf"/>
</dbReference>
<dbReference type="InterPro" id="IPR013154">
    <property type="entry name" value="ADH-like_N"/>
</dbReference>
<dbReference type="PANTHER" id="PTHR42813">
    <property type="entry name" value="ZINC-TYPE ALCOHOL DEHYDROGENASE-LIKE"/>
    <property type="match status" value="1"/>
</dbReference>
<feature type="domain" description="Alcohol dehydrogenase-like N-terminal" evidence="7">
    <location>
        <begin position="25"/>
        <end position="134"/>
    </location>
</feature>
<evidence type="ECO:0000256" key="3">
    <source>
        <dbReference type="ARBA" id="ARBA00022833"/>
    </source>
</evidence>
<comment type="cofactor">
    <cofactor evidence="1 5">
        <name>Zn(2+)</name>
        <dbReference type="ChEBI" id="CHEBI:29105"/>
    </cofactor>
</comment>
<proteinExistence type="inferred from homology"/>
<keyword evidence="3 5" id="KW-0862">Zinc</keyword>
<evidence type="ECO:0000313" key="9">
    <source>
        <dbReference type="EMBL" id="KGI82691.1"/>
    </source>
</evidence>
<dbReference type="AlphaFoldDB" id="A0A099D9V3"/>
<dbReference type="Proteomes" id="UP000029737">
    <property type="component" value="Unassembled WGS sequence"/>
</dbReference>
<keyword evidence="10" id="KW-1185">Reference proteome</keyword>
<organism evidence="8 11">
    <name type="scientific">Actinopolyspora erythraea</name>
    <dbReference type="NCBI Taxonomy" id="414996"/>
    <lineage>
        <taxon>Bacteria</taxon>
        <taxon>Bacillati</taxon>
        <taxon>Actinomycetota</taxon>
        <taxon>Actinomycetes</taxon>
        <taxon>Actinopolysporales</taxon>
        <taxon>Actinopolysporaceae</taxon>
        <taxon>Actinopolyspora</taxon>
    </lineage>
</organism>
<sequence>MRATVIHGAGDVRVEDVADPVLSEPTDAIVRVSLTCICGSDLWPYRSMERDGAGSRIGHEFVGVVEETGSEVNGLRPGDLVVSPFTWSDGECAYCRERLHTSCVNGGLWGSSGSDGAQGEAVRVPYAEGTLVRLPVEPDSDLLPALLTLADVLPTGHHAAVSAGVCPGGTATVVGDGAVGLCGVLAAKRLGAERIIVMGRHTDRTDLAVEFGATDVVPERGEEAVERIRELTGGEGTRSVLECVGTGDSLRTALRVAREGGRVGYVGVPQDGDGVDVREMFARNVGIAGGVCPARAYIPELLPDVLYGKLDPGRVFDRRTGLDGVPEGYREMAERQALKVLVDPS</sequence>